<dbReference type="Proteomes" id="UP001597295">
    <property type="component" value="Unassembled WGS sequence"/>
</dbReference>
<evidence type="ECO:0008006" key="3">
    <source>
        <dbReference type="Google" id="ProtNLM"/>
    </source>
</evidence>
<name>A0ABW5DSD8_9PROT</name>
<reference evidence="2" key="1">
    <citation type="journal article" date="2019" name="Int. J. Syst. Evol. Microbiol.">
        <title>The Global Catalogue of Microorganisms (GCM) 10K type strain sequencing project: providing services to taxonomists for standard genome sequencing and annotation.</title>
        <authorList>
            <consortium name="The Broad Institute Genomics Platform"/>
            <consortium name="The Broad Institute Genome Sequencing Center for Infectious Disease"/>
            <person name="Wu L."/>
            <person name="Ma J."/>
        </authorList>
    </citation>
    <scope>NUCLEOTIDE SEQUENCE [LARGE SCALE GENOMIC DNA]</scope>
    <source>
        <strain evidence="2">CGMCC 1.19062</strain>
    </source>
</reference>
<accession>A0ABW5DSD8</accession>
<dbReference type="RefSeq" id="WP_379876312.1">
    <property type="nucleotide sequence ID" value="NZ_JBHUIP010000010.1"/>
</dbReference>
<dbReference type="EMBL" id="JBHUIP010000010">
    <property type="protein sequence ID" value="MFD2263319.1"/>
    <property type="molecule type" value="Genomic_DNA"/>
</dbReference>
<proteinExistence type="predicted"/>
<gene>
    <name evidence="1" type="ORF">ACFSM5_10505</name>
</gene>
<sequence>MQSPSAEFDTPGHLSSGTSPRIRVWAVVGRPSSGKSTIIGHLTSLYGAGNNGLDPHAGGEGADRFHSVSLPGGGHMSVYCLRRSWQEADMQPVDVVATVKKAADELANQKPPIVLSYFNVLMALEMDAYPDPQHGPFGKAHEYLSYFARVGWSIEKLVLLSPEAKHQHYERFGAPVLCLYNKDRDPDLLPRPEGRAKEIGRSLAAVRSHFGWS</sequence>
<dbReference type="SUPFAM" id="SSF52540">
    <property type="entry name" value="P-loop containing nucleoside triphosphate hydrolases"/>
    <property type="match status" value="1"/>
</dbReference>
<dbReference type="InterPro" id="IPR027417">
    <property type="entry name" value="P-loop_NTPase"/>
</dbReference>
<evidence type="ECO:0000313" key="2">
    <source>
        <dbReference type="Proteomes" id="UP001597295"/>
    </source>
</evidence>
<keyword evidence="2" id="KW-1185">Reference proteome</keyword>
<protein>
    <recommendedName>
        <fullName evidence="3">G domain-containing protein</fullName>
    </recommendedName>
</protein>
<organism evidence="1 2">
    <name type="scientific">Lacibacterium aquatile</name>
    <dbReference type="NCBI Taxonomy" id="1168082"/>
    <lineage>
        <taxon>Bacteria</taxon>
        <taxon>Pseudomonadati</taxon>
        <taxon>Pseudomonadota</taxon>
        <taxon>Alphaproteobacteria</taxon>
        <taxon>Rhodospirillales</taxon>
        <taxon>Rhodospirillaceae</taxon>
    </lineage>
</organism>
<evidence type="ECO:0000313" key="1">
    <source>
        <dbReference type="EMBL" id="MFD2263319.1"/>
    </source>
</evidence>
<comment type="caution">
    <text evidence="1">The sequence shown here is derived from an EMBL/GenBank/DDBJ whole genome shotgun (WGS) entry which is preliminary data.</text>
</comment>